<dbReference type="InterPro" id="IPR007403">
    <property type="entry name" value="DUF456"/>
</dbReference>
<dbReference type="PANTHER" id="PTHR39165:SF1">
    <property type="entry name" value="DUF456 DOMAIN-CONTAINING PROTEIN"/>
    <property type="match status" value="1"/>
</dbReference>
<reference evidence="2 3" key="1">
    <citation type="submission" date="2016-10" db="EMBL/GenBank/DDBJ databases">
        <authorList>
            <person name="de Groot N.N."/>
        </authorList>
    </citation>
    <scope>NUCLEOTIDE SEQUENCE [LARGE SCALE GENOMIC DNA]</scope>
    <source>
        <strain evidence="2 3">DSM 46701</strain>
    </source>
</reference>
<dbReference type="Pfam" id="PF04306">
    <property type="entry name" value="DUF456"/>
    <property type="match status" value="1"/>
</dbReference>
<keyword evidence="3" id="KW-1185">Reference proteome</keyword>
<dbReference type="Proteomes" id="UP000199695">
    <property type="component" value="Unassembled WGS sequence"/>
</dbReference>
<accession>A0A1H8GGY3</accession>
<feature type="transmembrane region" description="Helical" evidence="1">
    <location>
        <begin position="85"/>
        <end position="113"/>
    </location>
</feature>
<dbReference type="RefSeq" id="WP_089969911.1">
    <property type="nucleotide sequence ID" value="NZ_FOCQ01000011.1"/>
</dbReference>
<dbReference type="STRING" id="1173111.SAMN05444955_11149"/>
<keyword evidence="1" id="KW-0812">Transmembrane</keyword>
<feature type="transmembrane region" description="Helical" evidence="1">
    <location>
        <begin position="49"/>
        <end position="73"/>
    </location>
</feature>
<protein>
    <recommendedName>
        <fullName evidence="4">DUF456 domain-containing protein</fullName>
    </recommendedName>
</protein>
<feature type="transmembrane region" description="Helical" evidence="1">
    <location>
        <begin position="133"/>
        <end position="159"/>
    </location>
</feature>
<evidence type="ECO:0000256" key="1">
    <source>
        <dbReference type="SAM" id="Phobius"/>
    </source>
</evidence>
<evidence type="ECO:0000313" key="3">
    <source>
        <dbReference type="Proteomes" id="UP000199695"/>
    </source>
</evidence>
<keyword evidence="1" id="KW-0472">Membrane</keyword>
<proteinExistence type="predicted"/>
<dbReference type="PANTHER" id="PTHR39165">
    <property type="entry name" value="IG HYPOTHETICAL 17883"/>
    <property type="match status" value="1"/>
</dbReference>
<gene>
    <name evidence="2" type="ORF">SAMN05444955_11149</name>
</gene>
<name>A0A1H8GGY3_9BACL</name>
<dbReference type="AlphaFoldDB" id="A0A1H8GGY3"/>
<evidence type="ECO:0008006" key="4">
    <source>
        <dbReference type="Google" id="ProtNLM"/>
    </source>
</evidence>
<dbReference type="EMBL" id="FOCQ01000011">
    <property type="protein sequence ID" value="SEN43049.1"/>
    <property type="molecule type" value="Genomic_DNA"/>
</dbReference>
<evidence type="ECO:0000313" key="2">
    <source>
        <dbReference type="EMBL" id="SEN43049.1"/>
    </source>
</evidence>
<organism evidence="2 3">
    <name type="scientific">Lihuaxuella thermophila</name>
    <dbReference type="NCBI Taxonomy" id="1173111"/>
    <lineage>
        <taxon>Bacteria</taxon>
        <taxon>Bacillati</taxon>
        <taxon>Bacillota</taxon>
        <taxon>Bacilli</taxon>
        <taxon>Bacillales</taxon>
        <taxon>Thermoactinomycetaceae</taxon>
        <taxon>Lihuaxuella</taxon>
    </lineage>
</organism>
<keyword evidence="1" id="KW-1133">Transmembrane helix</keyword>
<dbReference type="OrthoDB" id="9808460at2"/>
<sequence length="160" mass="17481">METIWWILVAVLFVLAYAGLILPALPDAPFVLAGFLIYHFLIDPTQLGWSFWIPAILVVLLLFVVDYIAGGLAARKYGGSKWSMVAAIAGVLIFPLFLGPVGIIVGPFILVLLTELFLNRSSEDAVKVAFSTLVGFLGGVFVKFLAITGMIVWFLFLVFV</sequence>